<feature type="domain" description="RagB/SusD" evidence="6">
    <location>
        <begin position="322"/>
        <end position="594"/>
    </location>
</feature>
<keyword evidence="3" id="KW-0732">Signal</keyword>
<evidence type="ECO:0000256" key="2">
    <source>
        <dbReference type="ARBA" id="ARBA00006275"/>
    </source>
</evidence>
<evidence type="ECO:0000259" key="6">
    <source>
        <dbReference type="Pfam" id="PF07980"/>
    </source>
</evidence>
<evidence type="ECO:0000256" key="5">
    <source>
        <dbReference type="ARBA" id="ARBA00023237"/>
    </source>
</evidence>
<evidence type="ECO:0000256" key="3">
    <source>
        <dbReference type="ARBA" id="ARBA00022729"/>
    </source>
</evidence>
<dbReference type="Pfam" id="PF07980">
    <property type="entry name" value="SusD_RagB"/>
    <property type="match status" value="1"/>
</dbReference>
<reference evidence="9" key="1">
    <citation type="journal article" date="2019" name="Int. J. Syst. Evol. Microbiol.">
        <title>The Global Catalogue of Microorganisms (GCM) 10K type strain sequencing project: providing services to taxonomists for standard genome sequencing and annotation.</title>
        <authorList>
            <consortium name="The Broad Institute Genomics Platform"/>
            <consortium name="The Broad Institute Genome Sequencing Center for Infectious Disease"/>
            <person name="Wu L."/>
            <person name="Ma J."/>
        </authorList>
    </citation>
    <scope>NUCLEOTIDE SEQUENCE [LARGE SCALE GENOMIC DNA]</scope>
    <source>
        <strain evidence="9">JCM 17626</strain>
    </source>
</reference>
<accession>A0ABP8BB98</accession>
<proteinExistence type="inferred from homology"/>
<gene>
    <name evidence="8" type="ORF">GCM10022289_17830</name>
</gene>
<keyword evidence="9" id="KW-1185">Reference proteome</keyword>
<dbReference type="EMBL" id="BAABBY010000004">
    <property type="protein sequence ID" value="GAA4202688.1"/>
    <property type="molecule type" value="Genomic_DNA"/>
</dbReference>
<dbReference type="Pfam" id="PF14322">
    <property type="entry name" value="SusD-like_3"/>
    <property type="match status" value="1"/>
</dbReference>
<dbReference type="Gene3D" id="1.25.40.390">
    <property type="match status" value="1"/>
</dbReference>
<evidence type="ECO:0000313" key="9">
    <source>
        <dbReference type="Proteomes" id="UP001501772"/>
    </source>
</evidence>
<evidence type="ECO:0000256" key="4">
    <source>
        <dbReference type="ARBA" id="ARBA00023136"/>
    </source>
</evidence>
<dbReference type="InterPro" id="IPR033985">
    <property type="entry name" value="SusD-like_N"/>
</dbReference>
<name>A0ABP8BB98_9SPHI</name>
<sequence length="594" mass="65982">MKNRFFIIGMLITIIAMVSCKKNGLLDPKTEPLSEDKVFADSALTNNFLNNIYATTGMDVVPLRNNLVSNGGASDNNGNLDDLSTNNGSGLSGQNVFLTGGSSPSSGPFQATYAAYYQKIRATNKLLNNLPKTPLSSAKKKRLAAEARFLRAFYYQALVRLYGAVQLMGDDASDDFPTYEYKRSTYKQCVDYIAAEYDKAALDLPGSLNLDAVDYGRATSGACKALKARLFITAASPLFNGTPVAATTEQAPLVTYSTTYDVSLWQKAADACKAVIDLPEYALVIDNTLAAYPGNGFWKMFTESRKNSEYIYVYNIAKGKTLESYWFPRSLGTSPFSGTTLSNPTENIVKAFGMNNGKAITDPSSGYVDTNPYNNRDPRFYYSIIYNQAMVSDKTTTVLKPISIFTDRATGTTSADGITQYYTKTGYYSRKMCNDRLPFSTLNVDRAYPIIRLAEVYLGYAEALNELGQTELAVTWLNKIRDRAGIIPGSDGRYGIPAGITKENLRTIIRNEYRVEFYQEGHWFYDTRRWRTAEQTEKEGVNGTKVYRESNGSFTYTSFTALTTIFISPQMYFVPIPNAEVLKSKGLLVQNPGW</sequence>
<protein>
    <submittedName>
        <fullName evidence="8">RagB/SusD family nutrient uptake outer membrane protein</fullName>
    </submittedName>
</protein>
<evidence type="ECO:0000259" key="7">
    <source>
        <dbReference type="Pfam" id="PF14322"/>
    </source>
</evidence>
<dbReference type="InterPro" id="IPR012944">
    <property type="entry name" value="SusD_RagB_dom"/>
</dbReference>
<feature type="domain" description="SusD-like N-terminal" evidence="7">
    <location>
        <begin position="106"/>
        <end position="230"/>
    </location>
</feature>
<keyword evidence="5" id="KW-0998">Cell outer membrane</keyword>
<dbReference type="PROSITE" id="PS51257">
    <property type="entry name" value="PROKAR_LIPOPROTEIN"/>
    <property type="match status" value="1"/>
</dbReference>
<dbReference type="Proteomes" id="UP001501772">
    <property type="component" value="Unassembled WGS sequence"/>
</dbReference>
<comment type="similarity">
    <text evidence="2">Belongs to the SusD family.</text>
</comment>
<organism evidence="8 9">
    <name type="scientific">Pedobacter jeongneungensis</name>
    <dbReference type="NCBI Taxonomy" id="947309"/>
    <lineage>
        <taxon>Bacteria</taxon>
        <taxon>Pseudomonadati</taxon>
        <taxon>Bacteroidota</taxon>
        <taxon>Sphingobacteriia</taxon>
        <taxon>Sphingobacteriales</taxon>
        <taxon>Sphingobacteriaceae</taxon>
        <taxon>Pedobacter</taxon>
    </lineage>
</organism>
<comment type="subcellular location">
    <subcellularLocation>
        <location evidence="1">Cell outer membrane</location>
    </subcellularLocation>
</comment>
<dbReference type="SUPFAM" id="SSF48452">
    <property type="entry name" value="TPR-like"/>
    <property type="match status" value="1"/>
</dbReference>
<evidence type="ECO:0000256" key="1">
    <source>
        <dbReference type="ARBA" id="ARBA00004442"/>
    </source>
</evidence>
<comment type="caution">
    <text evidence="8">The sequence shown here is derived from an EMBL/GenBank/DDBJ whole genome shotgun (WGS) entry which is preliminary data.</text>
</comment>
<keyword evidence="4" id="KW-0472">Membrane</keyword>
<dbReference type="RefSeq" id="WP_344851117.1">
    <property type="nucleotide sequence ID" value="NZ_BAABBY010000004.1"/>
</dbReference>
<evidence type="ECO:0000313" key="8">
    <source>
        <dbReference type="EMBL" id="GAA4202688.1"/>
    </source>
</evidence>
<dbReference type="InterPro" id="IPR011990">
    <property type="entry name" value="TPR-like_helical_dom_sf"/>
</dbReference>